<name>A5ZP71_9FIRM</name>
<evidence type="ECO:0000313" key="2">
    <source>
        <dbReference type="Proteomes" id="UP000006002"/>
    </source>
</evidence>
<sequence length="49" mass="5833">MFKYTAVYFIRLIFKKSSQGGVWIRFTLLFEQNEKSNAREWGIVNEDNG</sequence>
<proteinExistence type="predicted"/>
<reference evidence="1 2" key="1">
    <citation type="submission" date="2007-03" db="EMBL/GenBank/DDBJ databases">
        <authorList>
            <person name="Fulton L."/>
            <person name="Clifton S."/>
            <person name="Fulton B."/>
            <person name="Xu J."/>
            <person name="Minx P."/>
            <person name="Pepin K.H."/>
            <person name="Johnson M."/>
            <person name="Thiruvilangam P."/>
            <person name="Bhonagiri V."/>
            <person name="Nash W.E."/>
            <person name="Mardis E.R."/>
            <person name="Wilson R.K."/>
        </authorList>
    </citation>
    <scope>NUCLEOTIDE SEQUENCE [LARGE SCALE GENOMIC DNA]</scope>
    <source>
        <strain evidence="1 2">ATCC 29174</strain>
    </source>
</reference>
<protein>
    <submittedName>
        <fullName evidence="1">Uncharacterized protein</fullName>
    </submittedName>
</protein>
<evidence type="ECO:0000313" key="1">
    <source>
        <dbReference type="EMBL" id="EDM88667.1"/>
    </source>
</evidence>
<accession>A5ZP71</accession>
<dbReference type="EMBL" id="AAVO02000002">
    <property type="protein sequence ID" value="EDM88667.1"/>
    <property type="molecule type" value="Genomic_DNA"/>
</dbReference>
<comment type="caution">
    <text evidence="1">The sequence shown here is derived from an EMBL/GenBank/DDBJ whole genome shotgun (WGS) entry which is preliminary data.</text>
</comment>
<dbReference type="AlphaFoldDB" id="A5ZP71"/>
<dbReference type="Proteomes" id="UP000006002">
    <property type="component" value="Unassembled WGS sequence"/>
</dbReference>
<gene>
    <name evidence="1" type="ORF">RUMOBE_00788</name>
</gene>
<organism evidence="1 2">
    <name type="scientific">Blautia obeum ATCC 29174</name>
    <dbReference type="NCBI Taxonomy" id="411459"/>
    <lineage>
        <taxon>Bacteria</taxon>
        <taxon>Bacillati</taxon>
        <taxon>Bacillota</taxon>
        <taxon>Clostridia</taxon>
        <taxon>Lachnospirales</taxon>
        <taxon>Lachnospiraceae</taxon>
        <taxon>Blautia</taxon>
    </lineage>
</organism>
<reference evidence="1 2" key="2">
    <citation type="submission" date="2007-04" db="EMBL/GenBank/DDBJ databases">
        <title>Draft genome sequence of Ruminococcus obeum (ATCC 29174).</title>
        <authorList>
            <person name="Sudarsanam P."/>
            <person name="Ley R."/>
            <person name="Guruge J."/>
            <person name="Turnbaugh P.J."/>
            <person name="Mahowald M."/>
            <person name="Liep D."/>
            <person name="Gordon J."/>
        </authorList>
    </citation>
    <scope>NUCLEOTIDE SEQUENCE [LARGE SCALE GENOMIC DNA]</scope>
    <source>
        <strain evidence="1 2">ATCC 29174</strain>
    </source>
</reference>
<dbReference type="HOGENOM" id="CLU_3132914_0_0_9"/>